<dbReference type="OrthoDB" id="346112at2759"/>
<evidence type="ECO:0000313" key="3">
    <source>
        <dbReference type="Proteomes" id="UP000030747"/>
    </source>
</evidence>
<evidence type="ECO:0000256" key="1">
    <source>
        <dbReference type="SAM" id="MobiDB-lite"/>
    </source>
</evidence>
<keyword evidence="3" id="KW-1185">Reference proteome</keyword>
<dbReference type="VEuPathDB" id="ToxoDB:ETH_00022720"/>
<dbReference type="RefSeq" id="XP_013232344.1">
    <property type="nucleotide sequence ID" value="XM_013376890.1"/>
</dbReference>
<proteinExistence type="predicted"/>
<name>U6KZ43_EIMTE</name>
<sequence length="558" mass="60961">MLDSPTSQGLLQQLQISLSLLMEDAASLPRALANRLSLYGTALHTLHKILGSGHCSSCPEGRKPCSFCRAVMFRDFVHVTIQGLGLSSDTMPDSLSWAEFRGQDFLLFAETASGPALLGVELDFHTDMLTRPSPRRKHLPQLATYAATCLNAHITSMVVKQKSSRSHCYGLNNYMKSLVQTLPMDKFAPLMNANVFRDAVIEGCNVRVEDAVTSCLEGDGELLALQRLPEFKVDGHSAIYDYVRSLLSPGTAPAILFPWPNAFLVMGDSQTPQLDQTQLFMHALAAVTAAPLASIDFSTIDLSSKPHVLSAAPTLSEFLSLLAKEAGSSGTRPLVDYLFRDEGSSQTSVISSGIDDAVAAKGHTPSAGSTFYVRLWSHPAKGLSILEGILANSETSQEGSSGQSDTSERSEDSDSEAVQQVQEYSRRLQRQQPDKHLLITRTLSWPENKDPENFNEARQFVDVASVPERHVAEDVVPFLKRLSYSTPDAYGQVCQRLGWTTPRLPNTPEEAEAFVAALRDVRALQGPVRRWLADLGESVSTSTTWSQVKAIIDKAHGE</sequence>
<feature type="compositionally biased region" description="Low complexity" evidence="1">
    <location>
        <begin position="393"/>
        <end position="405"/>
    </location>
</feature>
<accession>U6KZ43</accession>
<dbReference type="VEuPathDB" id="ToxoDB:ETH2_0937900"/>
<dbReference type="GeneID" id="25253656"/>
<protein>
    <submittedName>
        <fullName evidence="2">Uncharacterized protein</fullName>
    </submittedName>
</protein>
<organism evidence="2 3">
    <name type="scientific">Eimeria tenella</name>
    <name type="common">Coccidian parasite</name>
    <dbReference type="NCBI Taxonomy" id="5802"/>
    <lineage>
        <taxon>Eukaryota</taxon>
        <taxon>Sar</taxon>
        <taxon>Alveolata</taxon>
        <taxon>Apicomplexa</taxon>
        <taxon>Conoidasida</taxon>
        <taxon>Coccidia</taxon>
        <taxon>Eucoccidiorida</taxon>
        <taxon>Eimeriorina</taxon>
        <taxon>Eimeriidae</taxon>
        <taxon>Eimeria</taxon>
    </lineage>
</organism>
<reference evidence="2" key="1">
    <citation type="submission" date="2013-10" db="EMBL/GenBank/DDBJ databases">
        <title>Genomic analysis of the causative agents of coccidiosis in chickens.</title>
        <authorList>
            <person name="Reid A.J."/>
            <person name="Blake D."/>
            <person name="Billington K."/>
            <person name="Browne H."/>
            <person name="Dunn M."/>
            <person name="Hung S."/>
            <person name="Kawahara F."/>
            <person name="Miranda-Saavedra D."/>
            <person name="Mourier T."/>
            <person name="Nagra H."/>
            <person name="Otto T.D."/>
            <person name="Rawlings N."/>
            <person name="Sanchez A."/>
            <person name="Sanders M."/>
            <person name="Subramaniam C."/>
            <person name="Tay Y."/>
            <person name="Dear P."/>
            <person name="Doerig C."/>
            <person name="Gruber A."/>
            <person name="Parkinson J."/>
            <person name="Shirley M."/>
            <person name="Wan K.L."/>
            <person name="Berriman M."/>
            <person name="Tomley F."/>
            <person name="Pain A."/>
        </authorList>
    </citation>
    <scope>NUCLEOTIDE SEQUENCE [LARGE SCALE GENOMIC DNA]</scope>
    <source>
        <strain evidence="2">Houghton</strain>
    </source>
</reference>
<gene>
    <name evidence="2" type="ORF">ETH_00022720</name>
</gene>
<reference evidence="2" key="2">
    <citation type="submission" date="2013-10" db="EMBL/GenBank/DDBJ databases">
        <authorList>
            <person name="Aslett M."/>
        </authorList>
    </citation>
    <scope>NUCLEOTIDE SEQUENCE [LARGE SCALE GENOMIC DNA]</scope>
    <source>
        <strain evidence="2">Houghton</strain>
    </source>
</reference>
<dbReference type="Proteomes" id="UP000030747">
    <property type="component" value="Unassembled WGS sequence"/>
</dbReference>
<dbReference type="AlphaFoldDB" id="U6KZ43"/>
<evidence type="ECO:0000313" key="2">
    <source>
        <dbReference type="EMBL" id="CDJ41594.1"/>
    </source>
</evidence>
<dbReference type="EMBL" id="HG675638">
    <property type="protein sequence ID" value="CDJ41594.1"/>
    <property type="molecule type" value="Genomic_DNA"/>
</dbReference>
<feature type="region of interest" description="Disordered" evidence="1">
    <location>
        <begin position="393"/>
        <end position="431"/>
    </location>
</feature>